<keyword evidence="2" id="KW-1185">Reference proteome</keyword>
<dbReference type="EMBL" id="AP014946">
    <property type="protein sequence ID" value="BAT61015.1"/>
    <property type="molecule type" value="Genomic_DNA"/>
</dbReference>
<proteinExistence type="predicted"/>
<dbReference type="AlphaFoldDB" id="A0A0S3PYK8"/>
<reference evidence="1 2" key="1">
    <citation type="submission" date="2015-08" db="EMBL/GenBank/DDBJ databases">
        <title>Investigation of the bacterial diversity of lava forest soil.</title>
        <authorList>
            <person name="Lee J.S."/>
        </authorList>
    </citation>
    <scope>NUCLEOTIDE SEQUENCE [LARGE SCALE GENOMIC DNA]</scope>
    <source>
        <strain evidence="1 2">GJW-30</strain>
    </source>
</reference>
<evidence type="ECO:0000313" key="2">
    <source>
        <dbReference type="Proteomes" id="UP000236884"/>
    </source>
</evidence>
<organism evidence="1 2">
    <name type="scientific">Variibacter gotjawalensis</name>
    <dbReference type="NCBI Taxonomy" id="1333996"/>
    <lineage>
        <taxon>Bacteria</taxon>
        <taxon>Pseudomonadati</taxon>
        <taxon>Pseudomonadota</taxon>
        <taxon>Alphaproteobacteria</taxon>
        <taxon>Hyphomicrobiales</taxon>
        <taxon>Nitrobacteraceae</taxon>
        <taxon>Variibacter</taxon>
    </lineage>
</organism>
<dbReference type="Proteomes" id="UP000236884">
    <property type="component" value="Chromosome"/>
</dbReference>
<sequence>MNVAFILRDAAGSLRDLPLLRMKGNAEFIRPHPEEARLPAKLARAVSKDEGGRKGKLR</sequence>
<protein>
    <submittedName>
        <fullName evidence="1">Uncharacterized protein</fullName>
    </submittedName>
</protein>
<evidence type="ECO:0000313" key="1">
    <source>
        <dbReference type="EMBL" id="BAT61015.1"/>
    </source>
</evidence>
<dbReference type="KEGG" id="vgo:GJW-30_1_03565"/>
<accession>A0A0S3PYK8</accession>
<gene>
    <name evidence="1" type="ORF">GJW-30_1_03565</name>
</gene>
<name>A0A0S3PYK8_9BRAD</name>